<keyword evidence="4" id="KW-0677">Repeat</keyword>
<feature type="domain" description="Nucleolar protein 10-like second" evidence="8">
    <location>
        <begin position="240"/>
        <end position="287"/>
    </location>
</feature>
<dbReference type="GO" id="GO:0032040">
    <property type="term" value="C:small-subunit processome"/>
    <property type="evidence" value="ECO:0007669"/>
    <property type="project" value="TreeGrafter"/>
</dbReference>
<dbReference type="SUPFAM" id="SSF50978">
    <property type="entry name" value="WD40 repeat-like"/>
    <property type="match status" value="1"/>
</dbReference>
<dbReference type="InterPro" id="IPR040382">
    <property type="entry name" value="NOL10/Enp2"/>
</dbReference>
<name>A0A7J7JXQ1_BUGNE</name>
<dbReference type="Pfam" id="PF23097">
    <property type="entry name" value="NOL10_2nd"/>
    <property type="match status" value="1"/>
</dbReference>
<evidence type="ECO:0000256" key="2">
    <source>
        <dbReference type="ARBA" id="ARBA00005264"/>
    </source>
</evidence>
<dbReference type="InterPro" id="IPR056551">
    <property type="entry name" value="Beta-prop_NOL10_N"/>
</dbReference>
<accession>A0A7J7JXQ1</accession>
<evidence type="ECO:0000259" key="7">
    <source>
        <dbReference type="Pfam" id="PF08159"/>
    </source>
</evidence>
<dbReference type="Pfam" id="PF23098">
    <property type="entry name" value="Beta-prop_NOL10_N"/>
    <property type="match status" value="1"/>
</dbReference>
<sequence>MKKLWTHMLYSLFPLKKIILRLLYCKMIDILEFHHRYGKLFRTRVPTFGRDLAYHFPSCDLYIAAYGNEIYRLNLEQGRFLNPIKTNSNEVTCCEFNPEHQLFTCGTGHGHVECWDPRTRFRVGTLDCAIATYQESNIESVPQVTSLKYKDGLNLGVGTSCGQVLLYDIRSKKPYLVKDHNYELPIKSIQFQPGKNIVLSMDKRIMKMWDGNTNLGSAPSWCSYLDNITEELEETSTPQVYEDFQFVTRAELEEIGLSDLIGKPFVKAFMHGFFMDVRLYKKAKSVSEPFARHDYEKKRVQQMILEKTDDRVKSKYKRPTVNKELAQKMQEQEKDGGLLKDDRFASLFHNPDFARNKESREYRMMNHNVARLDMDKKKKAKIMENFEEVDGGKPKKKENPAVKVAKQPKFFEIKEGDSLNDLQSSVNKPKKSKLPLEERIKSLESKSDSIKYNSSFGAKEMTYIPSMDDKAKKQKQDQDEHRKTRAKLRRSAHKITKHKIAPMWKSTN</sequence>
<dbReference type="PANTHER" id="PTHR14927">
    <property type="entry name" value="NUCLEOLAR PROTEIN 10"/>
    <property type="match status" value="1"/>
</dbReference>
<feature type="domain" description="NUC153" evidence="7">
    <location>
        <begin position="341"/>
        <end position="366"/>
    </location>
</feature>
<feature type="compositionally biased region" description="Basic residues" evidence="6">
    <location>
        <begin position="483"/>
        <end position="500"/>
    </location>
</feature>
<evidence type="ECO:0000256" key="3">
    <source>
        <dbReference type="ARBA" id="ARBA00022574"/>
    </source>
</evidence>
<dbReference type="OrthoDB" id="273340at2759"/>
<proteinExistence type="inferred from homology"/>
<organism evidence="10 11">
    <name type="scientific">Bugula neritina</name>
    <name type="common">Brown bryozoan</name>
    <name type="synonym">Sertularia neritina</name>
    <dbReference type="NCBI Taxonomy" id="10212"/>
    <lineage>
        <taxon>Eukaryota</taxon>
        <taxon>Metazoa</taxon>
        <taxon>Spiralia</taxon>
        <taxon>Lophotrochozoa</taxon>
        <taxon>Bryozoa</taxon>
        <taxon>Gymnolaemata</taxon>
        <taxon>Cheilostomatida</taxon>
        <taxon>Flustrina</taxon>
        <taxon>Buguloidea</taxon>
        <taxon>Bugulidae</taxon>
        <taxon>Bugula</taxon>
    </lineage>
</organism>
<dbReference type="PANTHER" id="PTHR14927:SF0">
    <property type="entry name" value="NUCLEOLAR PROTEIN 10"/>
    <property type="match status" value="1"/>
</dbReference>
<feature type="region of interest" description="Disordered" evidence="6">
    <location>
        <begin position="416"/>
        <end position="508"/>
    </location>
</feature>
<dbReference type="InterPro" id="IPR012580">
    <property type="entry name" value="NUC153"/>
</dbReference>
<feature type="compositionally biased region" description="Basic and acidic residues" evidence="6">
    <location>
        <begin position="467"/>
        <end position="482"/>
    </location>
</feature>
<protein>
    <recommendedName>
        <fullName evidence="12">NOL10</fullName>
    </recommendedName>
</protein>
<dbReference type="InterPro" id="IPR056550">
    <property type="entry name" value="NOL10_2nd"/>
</dbReference>
<dbReference type="GO" id="GO:0030686">
    <property type="term" value="C:90S preribosome"/>
    <property type="evidence" value="ECO:0007669"/>
    <property type="project" value="TreeGrafter"/>
</dbReference>
<evidence type="ECO:0000259" key="9">
    <source>
        <dbReference type="Pfam" id="PF23098"/>
    </source>
</evidence>
<dbReference type="EMBL" id="VXIV02001681">
    <property type="protein sequence ID" value="KAF6030675.1"/>
    <property type="molecule type" value="Genomic_DNA"/>
</dbReference>
<evidence type="ECO:0000256" key="1">
    <source>
        <dbReference type="ARBA" id="ARBA00004604"/>
    </source>
</evidence>
<evidence type="ECO:0000256" key="4">
    <source>
        <dbReference type="ARBA" id="ARBA00022737"/>
    </source>
</evidence>
<keyword evidence="3" id="KW-0853">WD repeat</keyword>
<feature type="compositionally biased region" description="Basic and acidic residues" evidence="6">
    <location>
        <begin position="434"/>
        <end position="449"/>
    </location>
</feature>
<dbReference type="InterPro" id="IPR036322">
    <property type="entry name" value="WD40_repeat_dom_sf"/>
</dbReference>
<dbReference type="Pfam" id="PF08159">
    <property type="entry name" value="NUC153"/>
    <property type="match status" value="1"/>
</dbReference>
<gene>
    <name evidence="10" type="ORF">EB796_011023</name>
</gene>
<evidence type="ECO:0000256" key="5">
    <source>
        <dbReference type="ARBA" id="ARBA00023242"/>
    </source>
</evidence>
<dbReference type="Proteomes" id="UP000593567">
    <property type="component" value="Unassembled WGS sequence"/>
</dbReference>
<dbReference type="InterPro" id="IPR015943">
    <property type="entry name" value="WD40/YVTN_repeat-like_dom_sf"/>
</dbReference>
<evidence type="ECO:0008006" key="12">
    <source>
        <dbReference type="Google" id="ProtNLM"/>
    </source>
</evidence>
<comment type="similarity">
    <text evidence="2">Belongs to the WD repeat NOL10/ENP2 family.</text>
</comment>
<keyword evidence="5" id="KW-0539">Nucleus</keyword>
<evidence type="ECO:0000313" key="11">
    <source>
        <dbReference type="Proteomes" id="UP000593567"/>
    </source>
</evidence>
<evidence type="ECO:0000313" key="10">
    <source>
        <dbReference type="EMBL" id="KAF6030675.1"/>
    </source>
</evidence>
<comment type="caution">
    <text evidence="10">The sequence shown here is derived from an EMBL/GenBank/DDBJ whole genome shotgun (WGS) entry which is preliminary data.</text>
</comment>
<evidence type="ECO:0000256" key="6">
    <source>
        <dbReference type="SAM" id="MobiDB-lite"/>
    </source>
</evidence>
<reference evidence="10" key="1">
    <citation type="submission" date="2020-06" db="EMBL/GenBank/DDBJ databases">
        <title>Draft genome of Bugula neritina, a colonial animal packing powerful symbionts and potential medicines.</title>
        <authorList>
            <person name="Rayko M."/>
        </authorList>
    </citation>
    <scope>NUCLEOTIDE SEQUENCE [LARGE SCALE GENOMIC DNA]</scope>
    <source>
        <strain evidence="10">Kwan_BN1</strain>
    </source>
</reference>
<keyword evidence="11" id="KW-1185">Reference proteome</keyword>
<comment type="subcellular location">
    <subcellularLocation>
        <location evidence="1">Nucleus</location>
        <location evidence="1">Nucleolus</location>
    </subcellularLocation>
</comment>
<dbReference type="Gene3D" id="2.130.10.10">
    <property type="entry name" value="YVTN repeat-like/Quinoprotein amine dehydrogenase"/>
    <property type="match status" value="1"/>
</dbReference>
<dbReference type="AlphaFoldDB" id="A0A7J7JXQ1"/>
<feature type="domain" description="Nucleolar protein 10-like N-terminal" evidence="9">
    <location>
        <begin position="33"/>
        <end position="210"/>
    </location>
</feature>
<evidence type="ECO:0000259" key="8">
    <source>
        <dbReference type="Pfam" id="PF23097"/>
    </source>
</evidence>
<dbReference type="GO" id="GO:0000462">
    <property type="term" value="P:maturation of SSU-rRNA from tricistronic rRNA transcript (SSU-rRNA, 5.8S rRNA, LSU-rRNA)"/>
    <property type="evidence" value="ECO:0007669"/>
    <property type="project" value="TreeGrafter"/>
</dbReference>